<dbReference type="Pfam" id="PF16927">
    <property type="entry name" value="HisKA_7TM"/>
    <property type="match status" value="1"/>
</dbReference>
<dbReference type="InterPro" id="IPR004358">
    <property type="entry name" value="Sig_transdc_His_kin-like_C"/>
</dbReference>
<evidence type="ECO:0000256" key="3">
    <source>
        <dbReference type="ARBA" id="ARBA00022553"/>
    </source>
</evidence>
<accession>A0A830F227</accession>
<protein>
    <recommendedName>
        <fullName evidence="2">histidine kinase</fullName>
        <ecNumber evidence="2">2.7.13.3</ecNumber>
    </recommendedName>
</protein>
<dbReference type="Pfam" id="PF08448">
    <property type="entry name" value="PAS_4"/>
    <property type="match status" value="1"/>
</dbReference>
<comment type="catalytic activity">
    <reaction evidence="1">
        <text>ATP + protein L-histidine = ADP + protein N-phospho-L-histidine.</text>
        <dbReference type="EC" id="2.7.13.3"/>
    </reaction>
</comment>
<keyword evidence="6" id="KW-0902">Two-component regulatory system</keyword>
<feature type="transmembrane region" description="Helical" evidence="8">
    <location>
        <begin position="148"/>
        <end position="171"/>
    </location>
</feature>
<evidence type="ECO:0000256" key="7">
    <source>
        <dbReference type="SAM" id="MobiDB-lite"/>
    </source>
</evidence>
<dbReference type="InterPro" id="IPR036890">
    <property type="entry name" value="HATPase_C_sf"/>
</dbReference>
<organism evidence="10 11">
    <name type="scientific">Halocalculus aciditolerans</name>
    <dbReference type="NCBI Taxonomy" id="1383812"/>
    <lineage>
        <taxon>Archaea</taxon>
        <taxon>Methanobacteriati</taxon>
        <taxon>Methanobacteriota</taxon>
        <taxon>Stenosarchaea group</taxon>
        <taxon>Halobacteria</taxon>
        <taxon>Halobacteriales</taxon>
        <taxon>Halobacteriaceae</taxon>
        <taxon>Halocalculus</taxon>
    </lineage>
</organism>
<dbReference type="InterPro" id="IPR003594">
    <property type="entry name" value="HATPase_dom"/>
</dbReference>
<name>A0A830F227_9EURY</name>
<evidence type="ECO:0000259" key="9">
    <source>
        <dbReference type="PROSITE" id="PS50109"/>
    </source>
</evidence>
<evidence type="ECO:0000256" key="4">
    <source>
        <dbReference type="ARBA" id="ARBA00022679"/>
    </source>
</evidence>
<dbReference type="InterPro" id="IPR013656">
    <property type="entry name" value="PAS_4"/>
</dbReference>
<keyword evidence="11" id="KW-1185">Reference proteome</keyword>
<feature type="transmembrane region" description="Helical" evidence="8">
    <location>
        <begin position="183"/>
        <end position="201"/>
    </location>
</feature>
<feature type="transmembrane region" description="Helical" evidence="8">
    <location>
        <begin position="207"/>
        <end position="230"/>
    </location>
</feature>
<dbReference type="AlphaFoldDB" id="A0A830F227"/>
<evidence type="ECO:0000256" key="2">
    <source>
        <dbReference type="ARBA" id="ARBA00012438"/>
    </source>
</evidence>
<dbReference type="PRINTS" id="PR00344">
    <property type="entry name" value="BCTRLSENSOR"/>
</dbReference>
<keyword evidence="5" id="KW-0418">Kinase</keyword>
<dbReference type="InterPro" id="IPR035965">
    <property type="entry name" value="PAS-like_dom_sf"/>
</dbReference>
<evidence type="ECO:0000256" key="6">
    <source>
        <dbReference type="ARBA" id="ARBA00023012"/>
    </source>
</evidence>
<dbReference type="Pfam" id="PF00512">
    <property type="entry name" value="HisKA"/>
    <property type="match status" value="1"/>
</dbReference>
<dbReference type="SUPFAM" id="SSF55785">
    <property type="entry name" value="PYP-like sensor domain (PAS domain)"/>
    <property type="match status" value="1"/>
</dbReference>
<dbReference type="PANTHER" id="PTHR43711:SF1">
    <property type="entry name" value="HISTIDINE KINASE 1"/>
    <property type="match status" value="1"/>
</dbReference>
<feature type="transmembrane region" description="Helical" evidence="8">
    <location>
        <begin position="68"/>
        <end position="90"/>
    </location>
</feature>
<dbReference type="InterPro" id="IPR000014">
    <property type="entry name" value="PAS"/>
</dbReference>
<dbReference type="InterPro" id="IPR050736">
    <property type="entry name" value="Sensor_HK_Regulatory"/>
</dbReference>
<comment type="caution">
    <text evidence="10">The sequence shown here is derived from an EMBL/GenBank/DDBJ whole genome shotgun (WGS) entry which is preliminary data.</text>
</comment>
<evidence type="ECO:0000256" key="5">
    <source>
        <dbReference type="ARBA" id="ARBA00022777"/>
    </source>
</evidence>
<dbReference type="SUPFAM" id="SSF55874">
    <property type="entry name" value="ATPase domain of HSP90 chaperone/DNA topoisomerase II/histidine kinase"/>
    <property type="match status" value="1"/>
</dbReference>
<keyword evidence="3" id="KW-0597">Phosphoprotein</keyword>
<dbReference type="CDD" id="cd00082">
    <property type="entry name" value="HisKA"/>
    <property type="match status" value="1"/>
</dbReference>
<keyword evidence="4" id="KW-0808">Transferase</keyword>
<dbReference type="InterPro" id="IPR036097">
    <property type="entry name" value="HisK_dim/P_sf"/>
</dbReference>
<dbReference type="RefSeq" id="WP_188976619.1">
    <property type="nucleotide sequence ID" value="NZ_BMPG01000001.1"/>
</dbReference>
<keyword evidence="8" id="KW-1133">Transmembrane helix</keyword>
<dbReference type="CDD" id="cd00075">
    <property type="entry name" value="HATPase"/>
    <property type="match status" value="1"/>
</dbReference>
<feature type="domain" description="Histidine kinase" evidence="9">
    <location>
        <begin position="358"/>
        <end position="564"/>
    </location>
</feature>
<feature type="transmembrane region" description="Helical" evidence="8">
    <location>
        <begin position="41"/>
        <end position="62"/>
    </location>
</feature>
<dbReference type="CDD" id="cd00130">
    <property type="entry name" value="PAS"/>
    <property type="match status" value="1"/>
</dbReference>
<feature type="region of interest" description="Disordered" evidence="7">
    <location>
        <begin position="479"/>
        <end position="518"/>
    </location>
</feature>
<dbReference type="InterPro" id="IPR005467">
    <property type="entry name" value="His_kinase_dom"/>
</dbReference>
<dbReference type="Pfam" id="PF02518">
    <property type="entry name" value="HATPase_c"/>
    <property type="match status" value="1"/>
</dbReference>
<gene>
    <name evidence="10" type="ORF">GCM10009039_10880</name>
</gene>
<feature type="transmembrane region" description="Helical" evidence="8">
    <location>
        <begin position="6"/>
        <end position="29"/>
    </location>
</feature>
<sequence>MDWQSSPFVLLSFGAAAAAFIWGVYGLAVLRQSDRRHVRPFVALCFAVTVWAGVYAVQLASTTLDAKLLAYALLHVGAVFVPPAWLVFALTYARRDAWVRPWTVGALLVVPLALLVALPTNPSSLALTGASLETHGSLVVLDTESGPLYSLFLAYGYVAILAGAWLIVRHAVRATAPLRRQSLLLAVGALVPLALNVFEVLDLPPVAGLGVNLTPVSLAGSAVLFGVAVFRYQALDIIPVAWDVVLAQLRDGVVVLDERERVVDLNPAAEPFLGPADRVLGADAADCLPAYDDLTREPTLRTALNDDAERIVQLTRSPLTARGAAYGWVVLIQDVTDGERATRKLERQNTRLDEFARIVAHDLRTPLTVINGYTDLAEQTGDPAHFDTVRATTDRMNDFLEELLLLARQGKTVTDLAPVSLADAARAVHRDIGGDGITLDVRTDAVVMADQNRLEQALANLFRNAREHNDDPVTIHIDTLSETEASPTTGTSPSDEPARTGFFVEDDGSGIPESKRESAFDVGFSTRSGGSGFGLTIVRDIASAHGWTVAVAEGATGGARFAFTDVEFADGENPGVDTGGRRELS</sequence>
<dbReference type="Gene3D" id="3.30.565.10">
    <property type="entry name" value="Histidine kinase-like ATPase, C-terminal domain"/>
    <property type="match status" value="1"/>
</dbReference>
<dbReference type="PROSITE" id="PS50109">
    <property type="entry name" value="HIS_KIN"/>
    <property type="match status" value="1"/>
</dbReference>
<dbReference type="Proteomes" id="UP000607197">
    <property type="component" value="Unassembled WGS sequence"/>
</dbReference>
<dbReference type="Gene3D" id="3.30.450.20">
    <property type="entry name" value="PAS domain"/>
    <property type="match status" value="1"/>
</dbReference>
<keyword evidence="8" id="KW-0812">Transmembrane</keyword>
<dbReference type="GO" id="GO:0000155">
    <property type="term" value="F:phosphorelay sensor kinase activity"/>
    <property type="evidence" value="ECO:0007669"/>
    <property type="project" value="InterPro"/>
</dbReference>
<evidence type="ECO:0000256" key="1">
    <source>
        <dbReference type="ARBA" id="ARBA00000085"/>
    </source>
</evidence>
<feature type="compositionally biased region" description="Polar residues" evidence="7">
    <location>
        <begin position="480"/>
        <end position="494"/>
    </location>
</feature>
<feature type="transmembrane region" description="Helical" evidence="8">
    <location>
        <begin position="102"/>
        <end position="120"/>
    </location>
</feature>
<reference evidence="10" key="1">
    <citation type="journal article" date="2014" name="Int. J. Syst. Evol. Microbiol.">
        <title>Complete genome sequence of Corynebacterium casei LMG S-19264T (=DSM 44701T), isolated from a smear-ripened cheese.</title>
        <authorList>
            <consortium name="US DOE Joint Genome Institute (JGI-PGF)"/>
            <person name="Walter F."/>
            <person name="Albersmeier A."/>
            <person name="Kalinowski J."/>
            <person name="Ruckert C."/>
        </authorList>
    </citation>
    <scope>NUCLEOTIDE SEQUENCE</scope>
    <source>
        <strain evidence="10">JCM 19596</strain>
    </source>
</reference>
<dbReference type="PANTHER" id="PTHR43711">
    <property type="entry name" value="TWO-COMPONENT HISTIDINE KINASE"/>
    <property type="match status" value="1"/>
</dbReference>
<dbReference type="SUPFAM" id="SSF47384">
    <property type="entry name" value="Homodimeric domain of signal transducing histidine kinase"/>
    <property type="match status" value="1"/>
</dbReference>
<evidence type="ECO:0000313" key="10">
    <source>
        <dbReference type="EMBL" id="GGL54599.1"/>
    </source>
</evidence>
<reference evidence="10" key="2">
    <citation type="submission" date="2020-09" db="EMBL/GenBank/DDBJ databases">
        <authorList>
            <person name="Sun Q."/>
            <person name="Ohkuma M."/>
        </authorList>
    </citation>
    <scope>NUCLEOTIDE SEQUENCE</scope>
    <source>
        <strain evidence="10">JCM 19596</strain>
    </source>
</reference>
<keyword evidence="8" id="KW-0472">Membrane</keyword>
<dbReference type="InterPro" id="IPR003661">
    <property type="entry name" value="HisK_dim/P_dom"/>
</dbReference>
<proteinExistence type="predicted"/>
<dbReference type="SMART" id="SM00388">
    <property type="entry name" value="HisKA"/>
    <property type="match status" value="1"/>
</dbReference>
<dbReference type="EC" id="2.7.13.3" evidence="2"/>
<dbReference type="Gene3D" id="1.10.287.130">
    <property type="match status" value="1"/>
</dbReference>
<dbReference type="SMART" id="SM00387">
    <property type="entry name" value="HATPase_c"/>
    <property type="match status" value="1"/>
</dbReference>
<dbReference type="EMBL" id="BMPG01000001">
    <property type="protein sequence ID" value="GGL54599.1"/>
    <property type="molecule type" value="Genomic_DNA"/>
</dbReference>
<dbReference type="InterPro" id="IPR031621">
    <property type="entry name" value="HisKA_7TM"/>
</dbReference>
<evidence type="ECO:0000256" key="8">
    <source>
        <dbReference type="SAM" id="Phobius"/>
    </source>
</evidence>
<dbReference type="OrthoDB" id="8127at2157"/>
<evidence type="ECO:0000313" key="11">
    <source>
        <dbReference type="Proteomes" id="UP000607197"/>
    </source>
</evidence>